<sequence>MTFRRLSLALLLPLAVAACDGDPLPIAAGPVRQLNIGRWTPGPNDLAAPPIMPATNNGGPA</sequence>
<evidence type="ECO:0000313" key="2">
    <source>
        <dbReference type="EMBL" id="QKE93991.1"/>
    </source>
</evidence>
<gene>
    <name evidence="2" type="ORF">HN018_28110</name>
</gene>
<geneLocation type="plasmid" evidence="2 3">
    <name>unnamed7</name>
</geneLocation>
<feature type="chain" id="PRO_5027110296" evidence="1">
    <location>
        <begin position="19"/>
        <end position="61"/>
    </location>
</feature>
<evidence type="ECO:0000256" key="1">
    <source>
        <dbReference type="SAM" id="SignalP"/>
    </source>
</evidence>
<feature type="signal peptide" evidence="1">
    <location>
        <begin position="1"/>
        <end position="18"/>
    </location>
</feature>
<accession>A0A6M8I2E6</accession>
<dbReference type="PROSITE" id="PS51257">
    <property type="entry name" value="PROKAR_LIPOPROTEIN"/>
    <property type="match status" value="1"/>
</dbReference>
<evidence type="ECO:0000313" key="3">
    <source>
        <dbReference type="Proteomes" id="UP000500767"/>
    </source>
</evidence>
<keyword evidence="2" id="KW-0614">Plasmid</keyword>
<dbReference type="RefSeq" id="WP_171837868.1">
    <property type="nucleotide sequence ID" value="NZ_CP053714.1"/>
</dbReference>
<proteinExistence type="predicted"/>
<reference evidence="2 3" key="1">
    <citation type="journal article" date="2014" name="World J. Microbiol. Biotechnol.">
        <title>Biodiversity and physiological characteristics of Antarctic and Arctic lichens-associated bacteria.</title>
        <authorList>
            <person name="Lee Y.M."/>
            <person name="Kim E.H."/>
            <person name="Lee H.K."/>
            <person name="Hong S.G."/>
        </authorList>
    </citation>
    <scope>NUCLEOTIDE SEQUENCE [LARGE SCALE GENOMIC DNA]</scope>
    <source>
        <strain evidence="2 3">PAMC 26569</strain>
        <plasmid evidence="2">unnamed7</plasmid>
    </source>
</reference>
<organism evidence="2 3">
    <name type="scientific">Lichenicola cladoniae</name>
    <dbReference type="NCBI Taxonomy" id="1484109"/>
    <lineage>
        <taxon>Bacteria</taxon>
        <taxon>Pseudomonadati</taxon>
        <taxon>Pseudomonadota</taxon>
        <taxon>Alphaproteobacteria</taxon>
        <taxon>Acetobacterales</taxon>
        <taxon>Acetobacteraceae</taxon>
        <taxon>Lichenicola</taxon>
    </lineage>
</organism>
<keyword evidence="1" id="KW-0732">Signal</keyword>
<protein>
    <submittedName>
        <fullName evidence="2">Uncharacterized protein</fullName>
    </submittedName>
</protein>
<dbReference type="EMBL" id="CP053714">
    <property type="protein sequence ID" value="QKE93991.1"/>
    <property type="molecule type" value="Genomic_DNA"/>
</dbReference>
<keyword evidence="3" id="KW-1185">Reference proteome</keyword>
<dbReference type="Proteomes" id="UP000500767">
    <property type="component" value="Plasmid unnamed7"/>
</dbReference>
<name>A0A6M8I2E6_9PROT</name>
<dbReference type="KEGG" id="lck:HN018_28110"/>
<dbReference type="AlphaFoldDB" id="A0A6M8I2E6"/>